<protein>
    <submittedName>
        <fullName evidence="3">Stage IV sporulation protein FA</fullName>
    </submittedName>
</protein>
<dbReference type="Pfam" id="PF01551">
    <property type="entry name" value="Peptidase_M23"/>
    <property type="match status" value="1"/>
</dbReference>
<reference evidence="3 4" key="1">
    <citation type="submission" date="2021-03" db="EMBL/GenBank/DDBJ databases">
        <title>Genomic Encyclopedia of Type Strains, Phase IV (KMG-IV): sequencing the most valuable type-strain genomes for metagenomic binning, comparative biology and taxonomic classification.</title>
        <authorList>
            <person name="Goeker M."/>
        </authorList>
    </citation>
    <scope>NUCLEOTIDE SEQUENCE [LARGE SCALE GENOMIC DNA]</scope>
    <source>
        <strain evidence="3 4">DSM 25790</strain>
    </source>
</reference>
<dbReference type="SUPFAM" id="SSF51261">
    <property type="entry name" value="Duplicated hybrid motif"/>
    <property type="match status" value="1"/>
</dbReference>
<organism evidence="3 4">
    <name type="scientific">Virgibacillus alimentarius</name>
    <dbReference type="NCBI Taxonomy" id="698769"/>
    <lineage>
        <taxon>Bacteria</taxon>
        <taxon>Bacillati</taxon>
        <taxon>Bacillota</taxon>
        <taxon>Bacilli</taxon>
        <taxon>Bacillales</taxon>
        <taxon>Bacillaceae</taxon>
        <taxon>Virgibacillus</taxon>
    </lineage>
</organism>
<dbReference type="CDD" id="cd12797">
    <property type="entry name" value="M23_peptidase"/>
    <property type="match status" value="1"/>
</dbReference>
<feature type="transmembrane region" description="Helical" evidence="1">
    <location>
        <begin position="67"/>
        <end position="85"/>
    </location>
</feature>
<gene>
    <name evidence="3" type="ORF">J2Z81_000572</name>
</gene>
<dbReference type="InterPro" id="IPR011055">
    <property type="entry name" value="Dup_hybrid_motif"/>
</dbReference>
<keyword evidence="1" id="KW-0812">Transmembrane</keyword>
<sequence>MNKKIKKIRQSIEKRKKMRNVSANANEDLNKYLFTTLPQDEERHGNFSTFPDAAFSSKDSRKVASGLILKSFLSVMLFFGVALLLQTDKEILDKPKGWTSNALTEEFPFARVNLWYQETFGSPLTFSPKSTEATEREPSMALPVSGSVTESFQANGTGVMITPSETDTVNAFQDGVVVFAGNDRETDKTVIVQHADGSESTYGHLSSIEVHPYQFITADQKLGKFKPSDHNKTVYFSIEKDKEYIDPVQVIKVDDNF</sequence>
<keyword evidence="1" id="KW-1133">Transmembrane helix</keyword>
<dbReference type="PANTHER" id="PTHR21666:SF274">
    <property type="entry name" value="STAGE IV SPORULATION PROTEIN FA"/>
    <property type="match status" value="1"/>
</dbReference>
<proteinExistence type="predicted"/>
<dbReference type="PANTHER" id="PTHR21666">
    <property type="entry name" value="PEPTIDASE-RELATED"/>
    <property type="match status" value="1"/>
</dbReference>
<evidence type="ECO:0000259" key="2">
    <source>
        <dbReference type="Pfam" id="PF01551"/>
    </source>
</evidence>
<keyword evidence="4" id="KW-1185">Reference proteome</keyword>
<dbReference type="Proteomes" id="UP001519294">
    <property type="component" value="Unassembled WGS sequence"/>
</dbReference>
<accession>A0ABS4S6Y3</accession>
<dbReference type="RefSeq" id="WP_226370668.1">
    <property type="nucleotide sequence ID" value="NZ_JAGIKX010000002.1"/>
</dbReference>
<dbReference type="Gene3D" id="2.70.70.10">
    <property type="entry name" value="Glucose Permease (Domain IIA)"/>
    <property type="match status" value="1"/>
</dbReference>
<evidence type="ECO:0000256" key="1">
    <source>
        <dbReference type="SAM" id="Phobius"/>
    </source>
</evidence>
<evidence type="ECO:0000313" key="4">
    <source>
        <dbReference type="Proteomes" id="UP001519294"/>
    </source>
</evidence>
<evidence type="ECO:0000313" key="3">
    <source>
        <dbReference type="EMBL" id="MBP2256639.1"/>
    </source>
</evidence>
<comment type="caution">
    <text evidence="3">The sequence shown here is derived from an EMBL/GenBank/DDBJ whole genome shotgun (WGS) entry which is preliminary data.</text>
</comment>
<keyword evidence="1" id="KW-0472">Membrane</keyword>
<feature type="domain" description="M23ase beta-sheet core" evidence="2">
    <location>
        <begin position="157"/>
        <end position="247"/>
    </location>
</feature>
<dbReference type="InterPro" id="IPR016047">
    <property type="entry name" value="M23ase_b-sheet_dom"/>
</dbReference>
<dbReference type="InterPro" id="IPR050570">
    <property type="entry name" value="Cell_wall_metabolism_enzyme"/>
</dbReference>
<name>A0ABS4S6Y3_9BACI</name>
<dbReference type="EMBL" id="JAGIKX010000002">
    <property type="protein sequence ID" value="MBP2256639.1"/>
    <property type="molecule type" value="Genomic_DNA"/>
</dbReference>